<protein>
    <submittedName>
        <fullName evidence="1">Uncharacterized protein</fullName>
    </submittedName>
</protein>
<gene>
    <name evidence="1" type="ORF">I4F81_005959</name>
</gene>
<sequence>MDSTVDSLLANLHLSDNADTGSGREDPLPDASPVEAAASAHVGLPVRLITTPSAAAAATEHLRRHPTLAVDCEDVNLSRTGRLCTVQVASPTRAYVFDLVADNSLLQPGMADLLSDEAVVKVFHDCRHDAEALAHQAGVWVKGVRDTQVAYGLSRLHAGQSRPIPVSLTTLFRLHAPRSRGSGGVAGAAFKGRIKARYGTTPDLWAVRPLDVDALTYATTDVVHLVTIHAALARRCGPRAEERLAVAATAYAASFRDRPEGVGEAAARADFQSLCAAADAGRARRRSSRTRTGGYR</sequence>
<organism evidence="1 2">
    <name type="scientific">Pyropia yezoensis</name>
    <name type="common">Susabi-nori</name>
    <name type="synonym">Porphyra yezoensis</name>
    <dbReference type="NCBI Taxonomy" id="2788"/>
    <lineage>
        <taxon>Eukaryota</taxon>
        <taxon>Rhodophyta</taxon>
        <taxon>Bangiophyceae</taxon>
        <taxon>Bangiales</taxon>
        <taxon>Bangiaceae</taxon>
        <taxon>Pyropia</taxon>
    </lineage>
</organism>
<accession>A0ACC3C0V1</accession>
<name>A0ACC3C0V1_PYRYE</name>
<evidence type="ECO:0000313" key="2">
    <source>
        <dbReference type="Proteomes" id="UP000798662"/>
    </source>
</evidence>
<dbReference type="EMBL" id="CM020619">
    <property type="protein sequence ID" value="KAK1863403.1"/>
    <property type="molecule type" value="Genomic_DNA"/>
</dbReference>
<keyword evidence="2" id="KW-1185">Reference proteome</keyword>
<comment type="caution">
    <text evidence="1">The sequence shown here is derived from an EMBL/GenBank/DDBJ whole genome shotgun (WGS) entry which is preliminary data.</text>
</comment>
<reference evidence="1" key="1">
    <citation type="submission" date="2019-11" db="EMBL/GenBank/DDBJ databases">
        <title>Nori genome reveals adaptations in red seaweeds to the harsh intertidal environment.</title>
        <authorList>
            <person name="Wang D."/>
            <person name="Mao Y."/>
        </authorList>
    </citation>
    <scope>NUCLEOTIDE SEQUENCE</scope>
    <source>
        <tissue evidence="1">Gametophyte</tissue>
    </source>
</reference>
<dbReference type="Proteomes" id="UP000798662">
    <property type="component" value="Chromosome 2"/>
</dbReference>
<proteinExistence type="predicted"/>
<evidence type="ECO:0000313" key="1">
    <source>
        <dbReference type="EMBL" id="KAK1863403.1"/>
    </source>
</evidence>